<keyword evidence="2" id="KW-1185">Reference proteome</keyword>
<gene>
    <name evidence="1" type="ORF">PsorP6_015621</name>
</gene>
<reference evidence="1 2" key="1">
    <citation type="journal article" date="2022" name="bioRxiv">
        <title>The genome of the oomycete Peronosclerospora sorghi, a cosmopolitan pathogen of maize and sorghum, is inflated with dispersed pseudogenes.</title>
        <authorList>
            <person name="Fletcher K."/>
            <person name="Martin F."/>
            <person name="Isakeit T."/>
            <person name="Cavanaugh K."/>
            <person name="Magill C."/>
            <person name="Michelmore R."/>
        </authorList>
    </citation>
    <scope>NUCLEOTIDE SEQUENCE [LARGE SCALE GENOMIC DNA]</scope>
    <source>
        <strain evidence="1">P6</strain>
    </source>
</reference>
<sequence length="113" mass="12149">MSESNKFFSGYEFSDRGRYVLASSKNLDRLFVRPPRFVITSISFTEKLMVVGIFGLSKITASSSSISTPSSKVSWNSSSSLLSFNTGNSSITSESATLPSSHSFAPTPVVFSG</sequence>
<proteinExistence type="predicted"/>
<protein>
    <submittedName>
        <fullName evidence="1">Uncharacterized protein</fullName>
    </submittedName>
</protein>
<evidence type="ECO:0000313" key="1">
    <source>
        <dbReference type="EMBL" id="KAI9920567.1"/>
    </source>
</evidence>
<name>A0ACC0WPP5_9STRA</name>
<comment type="caution">
    <text evidence="1">The sequence shown here is derived from an EMBL/GenBank/DDBJ whole genome shotgun (WGS) entry which is preliminary data.</text>
</comment>
<evidence type="ECO:0000313" key="2">
    <source>
        <dbReference type="Proteomes" id="UP001163321"/>
    </source>
</evidence>
<accession>A0ACC0WPP5</accession>
<organism evidence="1 2">
    <name type="scientific">Peronosclerospora sorghi</name>
    <dbReference type="NCBI Taxonomy" id="230839"/>
    <lineage>
        <taxon>Eukaryota</taxon>
        <taxon>Sar</taxon>
        <taxon>Stramenopiles</taxon>
        <taxon>Oomycota</taxon>
        <taxon>Peronosporomycetes</taxon>
        <taxon>Peronosporales</taxon>
        <taxon>Peronosporaceae</taxon>
        <taxon>Peronosclerospora</taxon>
    </lineage>
</organism>
<dbReference type="EMBL" id="CM047589">
    <property type="protein sequence ID" value="KAI9920567.1"/>
    <property type="molecule type" value="Genomic_DNA"/>
</dbReference>
<dbReference type="Proteomes" id="UP001163321">
    <property type="component" value="Chromosome 10"/>
</dbReference>